<keyword evidence="8" id="KW-1185">Reference proteome</keyword>
<dbReference type="SMART" id="SM00382">
    <property type="entry name" value="AAA"/>
    <property type="match status" value="1"/>
</dbReference>
<dbReference type="Pfam" id="PF00005">
    <property type="entry name" value="ABC_tran"/>
    <property type="match status" value="1"/>
</dbReference>
<keyword evidence="3" id="KW-0067">ATP-binding</keyword>
<dbReference type="PANTHER" id="PTHR42939:SF1">
    <property type="entry name" value="ABC TRANSPORTER ATP-BINDING PROTEIN ALBC-RELATED"/>
    <property type="match status" value="1"/>
</dbReference>
<protein>
    <submittedName>
        <fullName evidence="6">ABC transporter related protein</fullName>
    </submittedName>
    <submittedName>
        <fullName evidence="5">ABC-type multidrug transport system, ATPase component</fullName>
    </submittedName>
</protein>
<dbReference type="KEGG" id="cpae:CPAST_c37790"/>
<gene>
    <name evidence="5" type="ORF">CLPA_c37790</name>
    <name evidence="6" type="ORF">CP6013_03426</name>
</gene>
<sequence length="224" mass="25923">MELINLSKKYENLLFKNINYKFTLGKIYSIFGKNGIGKTTLLDIISGFNKADNGYIDYGDLKDEIMYIGENPIPFELLTGKEFVITTLEFKDIKIDDCEIDSLFKKFEIEDFKDNIINTYSKGMKYKLLIIIILISKPKVLILDEPLVDIDIITIENISQIFHNIKDSIIIFSTHISNIAFKLSDEILYLTQNGIINVTNNFKSSEEIENYILNLMKDGRIYEK</sequence>
<keyword evidence="1" id="KW-0813">Transport</keyword>
<dbReference type="EMBL" id="CP009268">
    <property type="protein sequence ID" value="AJA53805.1"/>
    <property type="molecule type" value="Genomic_DNA"/>
</dbReference>
<organism evidence="5 8">
    <name type="scientific">Clostridium pasteurianum DSM 525 = ATCC 6013</name>
    <dbReference type="NCBI Taxonomy" id="1262449"/>
    <lineage>
        <taxon>Bacteria</taxon>
        <taxon>Bacillati</taxon>
        <taxon>Bacillota</taxon>
        <taxon>Clostridia</taxon>
        <taxon>Eubacteriales</taxon>
        <taxon>Clostridiaceae</taxon>
        <taxon>Clostridium</taxon>
    </lineage>
</organism>
<dbReference type="RefSeq" id="WP_003447621.1">
    <property type="nucleotide sequence ID" value="NZ_ANZB01000016.1"/>
</dbReference>
<dbReference type="PROSITE" id="PS50893">
    <property type="entry name" value="ABC_TRANSPORTER_2"/>
    <property type="match status" value="1"/>
</dbReference>
<dbReference type="GO" id="GO:0005524">
    <property type="term" value="F:ATP binding"/>
    <property type="evidence" value="ECO:0007669"/>
    <property type="project" value="UniProtKB-KW"/>
</dbReference>
<evidence type="ECO:0000256" key="1">
    <source>
        <dbReference type="ARBA" id="ARBA00022448"/>
    </source>
</evidence>
<dbReference type="InterPro" id="IPR051782">
    <property type="entry name" value="ABC_Transporter_VariousFunc"/>
</dbReference>
<dbReference type="GO" id="GO:0016887">
    <property type="term" value="F:ATP hydrolysis activity"/>
    <property type="evidence" value="ECO:0007669"/>
    <property type="project" value="InterPro"/>
</dbReference>
<reference evidence="5 8" key="1">
    <citation type="journal article" date="2015" name="Genome Announc.">
        <title>Complete Genome Sequence of the Nitrogen-Fixing and Solvent-Producing Clostridium pasteurianum DSM 525.</title>
        <authorList>
            <person name="Poehlein A."/>
            <person name="Grosse-Honebrink A."/>
            <person name="Zhang Y."/>
            <person name="Minton N.P."/>
            <person name="Daniel R."/>
        </authorList>
    </citation>
    <scope>NUCLEOTIDE SEQUENCE [LARGE SCALE GENOMIC DNA]</scope>
    <source>
        <strain evidence="5">DSM 525</strain>
        <strain evidence="8">DSM 525 / ATCC 6013</strain>
    </source>
</reference>
<dbReference type="AlphaFoldDB" id="A0A0H3J966"/>
<reference evidence="6 7" key="3">
    <citation type="journal article" name="Genome Announc.">
        <title>Improved Draft Genome Sequence of Clostridium pasteurianum Strain ATCC 6013 (DSM 525) Using a Hybrid Next-Generation Sequencing Approach.</title>
        <authorList>
            <person name="Pyne M.E."/>
            <person name="Utturkar S."/>
            <person name="Brown S.D."/>
            <person name="Moo-Young M."/>
            <person name="Chung D.A."/>
            <person name="Chou C.P."/>
        </authorList>
    </citation>
    <scope>NUCLEOTIDE SEQUENCE [LARGE SCALE GENOMIC DNA]</scope>
    <source>
        <strain evidence="6 7">ATCC 6013</strain>
    </source>
</reference>
<evidence type="ECO:0000313" key="8">
    <source>
        <dbReference type="Proteomes" id="UP000030905"/>
    </source>
</evidence>
<dbReference type="InterPro" id="IPR003593">
    <property type="entry name" value="AAA+_ATPase"/>
</dbReference>
<dbReference type="PANTHER" id="PTHR42939">
    <property type="entry name" value="ABC TRANSPORTER ATP-BINDING PROTEIN ALBC-RELATED"/>
    <property type="match status" value="1"/>
</dbReference>
<evidence type="ECO:0000313" key="5">
    <source>
        <dbReference type="EMBL" id="AJA53805.1"/>
    </source>
</evidence>
<dbReference type="GeneID" id="93075866"/>
<dbReference type="KEGG" id="cpat:CLPA_c37790"/>
<reference evidence="6" key="2">
    <citation type="submission" date="2015-10" db="EMBL/GenBank/DDBJ databases">
        <title>Improved Draft Genome Sequence of Clostridium pasteurianum Strain ATCC 6013 (DSM 525) Using a Hybrid Next-Generation Sequencing Approach.</title>
        <authorList>
            <person name="Pyne M.E."/>
            <person name="Utturkar S.M."/>
            <person name="Brown S.D."/>
            <person name="Moo-Young M."/>
            <person name="Chung D.A."/>
            <person name="Chou P.C."/>
        </authorList>
    </citation>
    <scope>NUCLEOTIDE SEQUENCE</scope>
    <source>
        <strain evidence="6">ATCC 6013</strain>
    </source>
</reference>
<dbReference type="eggNOG" id="COG1131">
    <property type="taxonomic scope" value="Bacteria"/>
</dbReference>
<dbReference type="Gene3D" id="3.40.50.300">
    <property type="entry name" value="P-loop containing nucleotide triphosphate hydrolases"/>
    <property type="match status" value="1"/>
</dbReference>
<keyword evidence="2" id="KW-0547">Nucleotide-binding</keyword>
<evidence type="ECO:0000313" key="6">
    <source>
        <dbReference type="EMBL" id="KRU14170.1"/>
    </source>
</evidence>
<accession>A0A0H3J966</accession>
<dbReference type="Proteomes" id="UP000028042">
    <property type="component" value="Unassembled WGS sequence"/>
</dbReference>
<evidence type="ECO:0000313" key="7">
    <source>
        <dbReference type="Proteomes" id="UP000028042"/>
    </source>
</evidence>
<feature type="domain" description="ABC transporter" evidence="4">
    <location>
        <begin position="1"/>
        <end position="217"/>
    </location>
</feature>
<name>A0A0H3J966_CLOPA</name>
<dbReference type="InterPro" id="IPR027417">
    <property type="entry name" value="P-loop_NTPase"/>
</dbReference>
<evidence type="ECO:0000259" key="4">
    <source>
        <dbReference type="PROSITE" id="PS50893"/>
    </source>
</evidence>
<evidence type="ECO:0000256" key="3">
    <source>
        <dbReference type="ARBA" id="ARBA00022840"/>
    </source>
</evidence>
<dbReference type="Proteomes" id="UP000030905">
    <property type="component" value="Chromosome"/>
</dbReference>
<dbReference type="PATRIC" id="fig|1262449.3.peg.3596"/>
<evidence type="ECO:0000256" key="2">
    <source>
        <dbReference type="ARBA" id="ARBA00022741"/>
    </source>
</evidence>
<dbReference type="SUPFAM" id="SSF52540">
    <property type="entry name" value="P-loop containing nucleoside triphosphate hydrolases"/>
    <property type="match status" value="1"/>
</dbReference>
<proteinExistence type="predicted"/>
<dbReference type="EMBL" id="JPGY02000001">
    <property type="protein sequence ID" value="KRU14170.1"/>
    <property type="molecule type" value="Genomic_DNA"/>
</dbReference>
<dbReference type="InterPro" id="IPR003439">
    <property type="entry name" value="ABC_transporter-like_ATP-bd"/>
</dbReference>